<feature type="region of interest" description="Disordered" evidence="1">
    <location>
        <begin position="339"/>
        <end position="372"/>
    </location>
</feature>
<dbReference type="EMBL" id="SGPK01000415">
    <property type="protein sequence ID" value="THH03768.1"/>
    <property type="molecule type" value="Genomic_DNA"/>
</dbReference>
<keyword evidence="3" id="KW-1185">Reference proteome</keyword>
<proteinExistence type="predicted"/>
<dbReference type="OrthoDB" id="2804258at2759"/>
<protein>
    <recommendedName>
        <fullName evidence="4">Fungal-type protein kinase domain-containing protein</fullName>
    </recommendedName>
</protein>
<evidence type="ECO:0000256" key="1">
    <source>
        <dbReference type="SAM" id="MobiDB-lite"/>
    </source>
</evidence>
<evidence type="ECO:0000313" key="3">
    <source>
        <dbReference type="Proteomes" id="UP000308199"/>
    </source>
</evidence>
<dbReference type="AlphaFoldDB" id="A0A4S4KZT3"/>
<feature type="compositionally biased region" description="Basic and acidic residues" evidence="1">
    <location>
        <begin position="133"/>
        <end position="143"/>
    </location>
</feature>
<feature type="compositionally biased region" description="Basic and acidic residues" evidence="1">
    <location>
        <begin position="151"/>
        <end position="169"/>
    </location>
</feature>
<sequence length="372" mass="43010">MGVNAKHEVRTGTLDFMAVEVSMRDYIFKPSEPKGIFAQEMKEAKAMFDSFEDERPYSEDELTSDEEAIGDLGREEMKTVGERLDDEAKKDVDKLRPWMSVRASNEPVTADRKQITGENELASSKDVPVNSVKTHDSNNKNERQTLGYTNKKQDSDYTDKSQDSDSTFESRIEVVNNVAEAHSEKPGAEGKPGIWYNPLHDMESIWWIAVWELFLHEDLSEKNTRTEMERILQADKANLLFPQLLNTTDRFPFFVNEDNFERTIEYLPESFHKVVGILDKLRRFLRTQYTQAEKRAPKIIDENAFMEIHDFFVAKWKDGEKDAAGIEIVELERLTEKSIKTQGSQNKRKAEDERPSPLITDTSKRQRTLPKT</sequence>
<feature type="region of interest" description="Disordered" evidence="1">
    <location>
        <begin position="103"/>
        <end position="169"/>
    </location>
</feature>
<dbReference type="Proteomes" id="UP000308199">
    <property type="component" value="Unassembled WGS sequence"/>
</dbReference>
<comment type="caution">
    <text evidence="2">The sequence shown here is derived from an EMBL/GenBank/DDBJ whole genome shotgun (WGS) entry which is preliminary data.</text>
</comment>
<gene>
    <name evidence="2" type="ORF">EW145_g6025</name>
</gene>
<feature type="compositionally biased region" description="Acidic residues" evidence="1">
    <location>
        <begin position="59"/>
        <end position="69"/>
    </location>
</feature>
<organism evidence="2 3">
    <name type="scientific">Phellinidium pouzarii</name>
    <dbReference type="NCBI Taxonomy" id="167371"/>
    <lineage>
        <taxon>Eukaryota</taxon>
        <taxon>Fungi</taxon>
        <taxon>Dikarya</taxon>
        <taxon>Basidiomycota</taxon>
        <taxon>Agaricomycotina</taxon>
        <taxon>Agaricomycetes</taxon>
        <taxon>Hymenochaetales</taxon>
        <taxon>Hymenochaetaceae</taxon>
        <taxon>Phellinidium</taxon>
    </lineage>
</organism>
<evidence type="ECO:0008006" key="4">
    <source>
        <dbReference type="Google" id="ProtNLM"/>
    </source>
</evidence>
<accession>A0A4S4KZT3</accession>
<feature type="region of interest" description="Disordered" evidence="1">
    <location>
        <begin position="53"/>
        <end position="76"/>
    </location>
</feature>
<evidence type="ECO:0000313" key="2">
    <source>
        <dbReference type="EMBL" id="THH03768.1"/>
    </source>
</evidence>
<reference evidence="2 3" key="1">
    <citation type="submission" date="2019-02" db="EMBL/GenBank/DDBJ databases">
        <title>Genome sequencing of the rare red list fungi Phellinidium pouzarii.</title>
        <authorList>
            <person name="Buettner E."/>
            <person name="Kellner H."/>
        </authorList>
    </citation>
    <scope>NUCLEOTIDE SEQUENCE [LARGE SCALE GENOMIC DNA]</scope>
    <source>
        <strain evidence="2 3">DSM 108285</strain>
    </source>
</reference>
<name>A0A4S4KZT3_9AGAM</name>